<name>A0A0R2M214_9LACO</name>
<sequence>MHIFRDENGIRLVVSHQTGHYAAHFATYAPEQEFINYTLERDKHGRYHLSIDKTNLVELDSPVFKKELVFGDLGDSLTPLQGVTLMLI</sequence>
<reference evidence="1 2" key="1">
    <citation type="journal article" date="2015" name="Genome Announc.">
        <title>Expanding the biotechnology potential of lactobacilli through comparative genomics of 213 strains and associated genera.</title>
        <authorList>
            <person name="Sun Z."/>
            <person name="Harris H.M."/>
            <person name="McCann A."/>
            <person name="Guo C."/>
            <person name="Argimon S."/>
            <person name="Zhang W."/>
            <person name="Yang X."/>
            <person name="Jeffery I.B."/>
            <person name="Cooney J.C."/>
            <person name="Kagawa T.F."/>
            <person name="Liu W."/>
            <person name="Song Y."/>
            <person name="Salvetti E."/>
            <person name="Wrobel A."/>
            <person name="Rasinkangas P."/>
            <person name="Parkhill J."/>
            <person name="Rea M.C."/>
            <person name="O'Sullivan O."/>
            <person name="Ritari J."/>
            <person name="Douillard F.P."/>
            <person name="Paul Ross R."/>
            <person name="Yang R."/>
            <person name="Briner A.E."/>
            <person name="Felis G.E."/>
            <person name="de Vos W.M."/>
            <person name="Barrangou R."/>
            <person name="Klaenhammer T.R."/>
            <person name="Caufield P.W."/>
            <person name="Cui Y."/>
            <person name="Zhang H."/>
            <person name="O'Toole P.W."/>
        </authorList>
    </citation>
    <scope>NUCLEOTIDE SEQUENCE [LARGE SCALE GENOMIC DNA]</scope>
    <source>
        <strain evidence="1 2">DSM 22467</strain>
    </source>
</reference>
<organism evidence="1 2">
    <name type="scientific">Levilactobacillus paucivorans</name>
    <dbReference type="NCBI Taxonomy" id="616990"/>
    <lineage>
        <taxon>Bacteria</taxon>
        <taxon>Bacillati</taxon>
        <taxon>Bacillota</taxon>
        <taxon>Bacilli</taxon>
        <taxon>Lactobacillales</taxon>
        <taxon>Lactobacillaceae</taxon>
        <taxon>Levilactobacillus</taxon>
    </lineage>
</organism>
<dbReference type="PATRIC" id="fig|616990.3.peg.1837"/>
<dbReference type="EMBL" id="JQCA01000004">
    <property type="protein sequence ID" value="KRO05469.1"/>
    <property type="molecule type" value="Genomic_DNA"/>
</dbReference>
<dbReference type="Proteomes" id="UP000051906">
    <property type="component" value="Unassembled WGS sequence"/>
</dbReference>
<gene>
    <name evidence="1" type="ORF">IV54_GL001733</name>
</gene>
<evidence type="ECO:0000313" key="1">
    <source>
        <dbReference type="EMBL" id="KRO05469.1"/>
    </source>
</evidence>
<protein>
    <submittedName>
        <fullName evidence="1">Uncharacterized protein</fullName>
    </submittedName>
</protein>
<proteinExistence type="predicted"/>
<dbReference type="AlphaFoldDB" id="A0A0R2M214"/>
<comment type="caution">
    <text evidence="1">The sequence shown here is derived from an EMBL/GenBank/DDBJ whole genome shotgun (WGS) entry which is preliminary data.</text>
</comment>
<accession>A0A0R2M214</accession>
<dbReference type="RefSeq" id="WP_057877397.1">
    <property type="nucleotide sequence ID" value="NZ_JQCA01000004.1"/>
</dbReference>
<dbReference type="OrthoDB" id="2307255at2"/>
<evidence type="ECO:0000313" key="2">
    <source>
        <dbReference type="Proteomes" id="UP000051906"/>
    </source>
</evidence>
<keyword evidence="2" id="KW-1185">Reference proteome</keyword>